<comment type="caution">
    <text evidence="2">The sequence shown here is derived from an EMBL/GenBank/DDBJ whole genome shotgun (WGS) entry which is preliminary data.</text>
</comment>
<dbReference type="InterPro" id="IPR006311">
    <property type="entry name" value="TAT_signal"/>
</dbReference>
<name>A0A8J4A3K7_9ACTN</name>
<proteinExistence type="predicted"/>
<reference evidence="2" key="1">
    <citation type="submission" date="2021-01" db="EMBL/GenBank/DDBJ databases">
        <title>Whole genome shotgun sequence of Virgisporangium ochraceum NBRC 16418.</title>
        <authorList>
            <person name="Komaki H."/>
            <person name="Tamura T."/>
        </authorList>
    </citation>
    <scope>NUCLEOTIDE SEQUENCE</scope>
    <source>
        <strain evidence="2">NBRC 16418</strain>
    </source>
</reference>
<sequence>MDRRGFLTAAAVVAGGVALSGEAAAAAPRDEAATTPRRRGPALLWEEEGGFVPAGYLALRPPKLAVYGDGLAVADAARSVRLRQGRLDDLLDFAVDVLSNRANGVKRPGTPVVADVPTTKFTARRFRTWSIAAEALEVLREHRAYPRPLYDLLDRCTGLRDQALRSGRPFAPDAVRLVVVRVAQPPATPVRPWPERVPLLVPGPNMVSRTTDLYGRAARAAARDIPHRDAWSFTTFRTRDARFVAAGWRRLLPHEQD</sequence>
<organism evidence="2 3">
    <name type="scientific">Virgisporangium ochraceum</name>
    <dbReference type="NCBI Taxonomy" id="65505"/>
    <lineage>
        <taxon>Bacteria</taxon>
        <taxon>Bacillati</taxon>
        <taxon>Actinomycetota</taxon>
        <taxon>Actinomycetes</taxon>
        <taxon>Micromonosporales</taxon>
        <taxon>Micromonosporaceae</taxon>
        <taxon>Virgisporangium</taxon>
    </lineage>
</organism>
<dbReference type="Proteomes" id="UP000635606">
    <property type="component" value="Unassembled WGS sequence"/>
</dbReference>
<feature type="chain" id="PRO_5039614622" description="Secreted protein" evidence="1">
    <location>
        <begin position="26"/>
        <end position="257"/>
    </location>
</feature>
<gene>
    <name evidence="2" type="ORF">Voc01_085150</name>
</gene>
<protein>
    <recommendedName>
        <fullName evidence="4">Secreted protein</fullName>
    </recommendedName>
</protein>
<dbReference type="AlphaFoldDB" id="A0A8J4A3K7"/>
<feature type="signal peptide" evidence="1">
    <location>
        <begin position="1"/>
        <end position="25"/>
    </location>
</feature>
<keyword evidence="1" id="KW-0732">Signal</keyword>
<keyword evidence="3" id="KW-1185">Reference proteome</keyword>
<dbReference type="RefSeq" id="WP_203933419.1">
    <property type="nucleotide sequence ID" value="NZ_BOPH01000120.1"/>
</dbReference>
<dbReference type="PROSITE" id="PS51318">
    <property type="entry name" value="TAT"/>
    <property type="match status" value="1"/>
</dbReference>
<accession>A0A8J4A3K7</accession>
<evidence type="ECO:0000313" key="2">
    <source>
        <dbReference type="EMBL" id="GIJ73598.1"/>
    </source>
</evidence>
<evidence type="ECO:0000313" key="3">
    <source>
        <dbReference type="Proteomes" id="UP000635606"/>
    </source>
</evidence>
<evidence type="ECO:0000256" key="1">
    <source>
        <dbReference type="SAM" id="SignalP"/>
    </source>
</evidence>
<dbReference type="EMBL" id="BOPH01000120">
    <property type="protein sequence ID" value="GIJ73598.1"/>
    <property type="molecule type" value="Genomic_DNA"/>
</dbReference>
<evidence type="ECO:0008006" key="4">
    <source>
        <dbReference type="Google" id="ProtNLM"/>
    </source>
</evidence>